<feature type="binding site" evidence="10">
    <location>
        <position position="133"/>
    </location>
    <ligand>
        <name>Mg(2+)</name>
        <dbReference type="ChEBI" id="CHEBI:18420"/>
        <label>1</label>
        <note>catalytic</note>
    </ligand>
</feature>
<dbReference type="InterPro" id="IPR033942">
    <property type="entry name" value="IMPase"/>
</dbReference>
<comment type="catalytic activity">
    <reaction evidence="1">
        <text>a myo-inositol phosphate + H2O = myo-inositol + phosphate</text>
        <dbReference type="Rhea" id="RHEA:24056"/>
        <dbReference type="ChEBI" id="CHEBI:15377"/>
        <dbReference type="ChEBI" id="CHEBI:17268"/>
        <dbReference type="ChEBI" id="CHEBI:43474"/>
        <dbReference type="ChEBI" id="CHEBI:84139"/>
        <dbReference type="EC" id="3.1.3.25"/>
    </reaction>
</comment>
<dbReference type="EMBL" id="JASFZW010000006">
    <property type="protein sequence ID" value="KAK2077671.1"/>
    <property type="molecule type" value="Genomic_DNA"/>
</dbReference>
<dbReference type="PROSITE" id="PS00630">
    <property type="entry name" value="IMP_2"/>
    <property type="match status" value="1"/>
</dbReference>
<feature type="region of interest" description="Disordered" evidence="11">
    <location>
        <begin position="387"/>
        <end position="408"/>
    </location>
</feature>
<dbReference type="EC" id="3.1.3.25" evidence="5"/>
<name>A0AAD9MMV9_PROWI</name>
<evidence type="ECO:0000256" key="10">
    <source>
        <dbReference type="PIRSR" id="PIRSR600760-2"/>
    </source>
</evidence>
<dbReference type="Gene3D" id="3.40.190.80">
    <property type="match status" value="1"/>
</dbReference>
<dbReference type="GO" id="GO:0008934">
    <property type="term" value="F:inositol monophosphate 1-phosphatase activity"/>
    <property type="evidence" value="ECO:0007669"/>
    <property type="project" value="InterPro"/>
</dbReference>
<dbReference type="PANTHER" id="PTHR20854:SF4">
    <property type="entry name" value="INOSITOL-1-MONOPHOSPHATASE-RELATED"/>
    <property type="match status" value="1"/>
</dbReference>
<dbReference type="InterPro" id="IPR036047">
    <property type="entry name" value="F-box-like_dom_sf"/>
</dbReference>
<dbReference type="GO" id="GO:0046872">
    <property type="term" value="F:metal ion binding"/>
    <property type="evidence" value="ECO:0007669"/>
    <property type="project" value="UniProtKB-KW"/>
</dbReference>
<evidence type="ECO:0000256" key="8">
    <source>
        <dbReference type="ARBA" id="ARBA00022801"/>
    </source>
</evidence>
<organism evidence="13 14">
    <name type="scientific">Prototheca wickerhamii</name>
    <dbReference type="NCBI Taxonomy" id="3111"/>
    <lineage>
        <taxon>Eukaryota</taxon>
        <taxon>Viridiplantae</taxon>
        <taxon>Chlorophyta</taxon>
        <taxon>core chlorophytes</taxon>
        <taxon>Trebouxiophyceae</taxon>
        <taxon>Chlorellales</taxon>
        <taxon>Chlorellaceae</taxon>
        <taxon>Prototheca</taxon>
    </lineage>
</organism>
<evidence type="ECO:0000256" key="2">
    <source>
        <dbReference type="ARBA" id="ARBA00001946"/>
    </source>
</evidence>
<keyword evidence="9 10" id="KW-0460">Magnesium</keyword>
<dbReference type="InterPro" id="IPR000760">
    <property type="entry name" value="Inositol_monophosphatase-like"/>
</dbReference>
<evidence type="ECO:0000256" key="6">
    <source>
        <dbReference type="ARBA" id="ARBA00022671"/>
    </source>
</evidence>
<feature type="binding site" evidence="10">
    <location>
        <position position="3"/>
    </location>
    <ligand>
        <name>Mg(2+)</name>
        <dbReference type="ChEBI" id="CHEBI:18420"/>
        <label>1</label>
        <note>catalytic</note>
    </ligand>
</feature>
<dbReference type="Pfam" id="PF00459">
    <property type="entry name" value="Inositol_P"/>
    <property type="match status" value="1"/>
</dbReference>
<keyword evidence="7 10" id="KW-0479">Metal-binding</keyword>
<evidence type="ECO:0000259" key="12">
    <source>
        <dbReference type="SMART" id="SM00256"/>
    </source>
</evidence>
<feature type="domain" description="F-box" evidence="12">
    <location>
        <begin position="175"/>
        <end position="215"/>
    </location>
</feature>
<feature type="binding site" evidence="10">
    <location>
        <position position="6"/>
    </location>
    <ligand>
        <name>Mg(2+)</name>
        <dbReference type="ChEBI" id="CHEBI:18420"/>
        <label>1</label>
        <note>catalytic</note>
    </ligand>
</feature>
<evidence type="ECO:0000256" key="3">
    <source>
        <dbReference type="ARBA" id="ARBA00005152"/>
    </source>
</evidence>
<dbReference type="PRINTS" id="PR00378">
    <property type="entry name" value="LIIMPHPHTASE"/>
</dbReference>
<evidence type="ECO:0000256" key="4">
    <source>
        <dbReference type="ARBA" id="ARBA00009759"/>
    </source>
</evidence>
<comment type="cofactor">
    <cofactor evidence="2 10">
        <name>Mg(2+)</name>
        <dbReference type="ChEBI" id="CHEBI:18420"/>
    </cofactor>
</comment>
<evidence type="ECO:0000256" key="9">
    <source>
        <dbReference type="ARBA" id="ARBA00022842"/>
    </source>
</evidence>
<dbReference type="PANTHER" id="PTHR20854">
    <property type="entry name" value="INOSITOL MONOPHOSPHATASE"/>
    <property type="match status" value="1"/>
</dbReference>
<dbReference type="Proteomes" id="UP001255856">
    <property type="component" value="Unassembled WGS sequence"/>
</dbReference>
<dbReference type="GO" id="GO:0006020">
    <property type="term" value="P:inositol metabolic process"/>
    <property type="evidence" value="ECO:0007669"/>
    <property type="project" value="TreeGrafter"/>
</dbReference>
<evidence type="ECO:0000256" key="7">
    <source>
        <dbReference type="ARBA" id="ARBA00022723"/>
    </source>
</evidence>
<dbReference type="AlphaFoldDB" id="A0AAD9MMV9"/>
<protein>
    <recommendedName>
        <fullName evidence="5">inositol-phosphate phosphatase</fullName>
        <ecNumber evidence="5">3.1.3.25</ecNumber>
    </recommendedName>
</protein>
<comment type="similarity">
    <text evidence="4">Belongs to the inositol monophosphatase superfamily.</text>
</comment>
<dbReference type="InterPro" id="IPR020550">
    <property type="entry name" value="Inositol_monophosphatase_CS"/>
</dbReference>
<evidence type="ECO:0000313" key="13">
    <source>
        <dbReference type="EMBL" id="KAK2077671.1"/>
    </source>
</evidence>
<dbReference type="SMART" id="SM00256">
    <property type="entry name" value="FBOX"/>
    <property type="match status" value="1"/>
</dbReference>
<dbReference type="GO" id="GO:0046854">
    <property type="term" value="P:phosphatidylinositol phosphate biosynthetic process"/>
    <property type="evidence" value="ECO:0007669"/>
    <property type="project" value="InterPro"/>
</dbReference>
<dbReference type="SUPFAM" id="SSF81383">
    <property type="entry name" value="F-box domain"/>
    <property type="match status" value="1"/>
</dbReference>
<accession>A0AAD9MMV9</accession>
<dbReference type="GO" id="GO:0007165">
    <property type="term" value="P:signal transduction"/>
    <property type="evidence" value="ECO:0007669"/>
    <property type="project" value="TreeGrafter"/>
</dbReference>
<evidence type="ECO:0000256" key="1">
    <source>
        <dbReference type="ARBA" id="ARBA00001033"/>
    </source>
</evidence>
<evidence type="ECO:0000256" key="11">
    <source>
        <dbReference type="SAM" id="MobiDB-lite"/>
    </source>
</evidence>
<dbReference type="FunFam" id="3.40.190.80:FF:000002">
    <property type="entry name" value="Inositol-1-monophosphatase"/>
    <property type="match status" value="1"/>
</dbReference>
<dbReference type="Pfam" id="PF12937">
    <property type="entry name" value="F-box-like"/>
    <property type="match status" value="1"/>
</dbReference>
<sequence length="443" mass="48927">MVDPVDGTTNFVHQYPFSCVSIGLAVDRELVLGVVYNPVLGELYRAVRGGGAFLNDAPICVSDRRSLKEALFATELGIRRDDEFLDIAFERIKTVLRESRSVRCGGSCALNLCSIAQGRLDAYFEYGLGGPWDMAAGAVILTEAGGRVLDPSGGPFNVMSRRTLSEHAGLIERLLSDEILLIIMSKLPPADLGVAACVCSQWQRIASAPPLWQAACLQSFGQELGAAELRDLVVREHRGDWRAMLLDRPHLRHDGVYVSRNTYIKQGIKEWTVQNPVHLVCYFRYYLFRPDGSFVYRTSPDPLSKVVKSLVSPPTRVVKGGTQLVFTGRYRHQGAKVQTAMRYENAKGTELRSMLALRSTVRGANNRLEVEALYSWDDASRLAQSLLPGTGLGAGPGEGDEAEAHERQTHRRGLNPFVFVPFAQAQTTPLNLPVTQMDYFIPG</sequence>
<comment type="caution">
    <text evidence="13">The sequence shown here is derived from an EMBL/GenBank/DDBJ whole genome shotgun (WGS) entry which is preliminary data.</text>
</comment>
<evidence type="ECO:0000256" key="5">
    <source>
        <dbReference type="ARBA" id="ARBA00013106"/>
    </source>
</evidence>
<dbReference type="InterPro" id="IPR045464">
    <property type="entry name" value="Hrt3/FBXO9_C"/>
</dbReference>
<dbReference type="InterPro" id="IPR001810">
    <property type="entry name" value="F-box_dom"/>
</dbReference>
<dbReference type="Pfam" id="PF19270">
    <property type="entry name" value="FBO_C"/>
    <property type="match status" value="1"/>
</dbReference>
<dbReference type="Gene3D" id="1.20.1280.50">
    <property type="match status" value="1"/>
</dbReference>
<keyword evidence="6" id="KW-0452">Lithium</keyword>
<proteinExistence type="inferred from homology"/>
<dbReference type="CDD" id="cd01639">
    <property type="entry name" value="IMPase"/>
    <property type="match status" value="1"/>
</dbReference>
<keyword evidence="8" id="KW-0378">Hydrolase</keyword>
<evidence type="ECO:0000313" key="14">
    <source>
        <dbReference type="Proteomes" id="UP001255856"/>
    </source>
</evidence>
<dbReference type="PRINTS" id="PR00377">
    <property type="entry name" value="IMPHPHTASES"/>
</dbReference>
<gene>
    <name evidence="13" type="ORF">QBZ16_004517</name>
</gene>
<comment type="pathway">
    <text evidence="3">Polyol metabolism; myo-inositol biosynthesis; myo-inositol from D-glucose 6-phosphate: step 2/2.</text>
</comment>
<dbReference type="InterPro" id="IPR020552">
    <property type="entry name" value="Inositol_monoPase_Li-sen"/>
</dbReference>
<dbReference type="SUPFAM" id="SSF56655">
    <property type="entry name" value="Carbohydrate phosphatase"/>
    <property type="match status" value="1"/>
</dbReference>
<keyword evidence="14" id="KW-1185">Reference proteome</keyword>
<dbReference type="Gene3D" id="3.30.540.10">
    <property type="entry name" value="Fructose-1,6-Bisphosphatase, subunit A, domain 1"/>
    <property type="match status" value="1"/>
</dbReference>
<reference evidence="13" key="1">
    <citation type="submission" date="2021-01" db="EMBL/GenBank/DDBJ databases">
        <authorList>
            <person name="Eckstrom K.M.E."/>
        </authorList>
    </citation>
    <scope>NUCLEOTIDE SEQUENCE</scope>
    <source>
        <strain evidence="13">UVCC 0001</strain>
    </source>
</reference>